<accession>A0A0J6XK62</accession>
<feature type="compositionally biased region" description="Low complexity" evidence="1">
    <location>
        <begin position="132"/>
        <end position="153"/>
    </location>
</feature>
<keyword evidence="2" id="KW-0812">Transmembrane</keyword>
<dbReference type="Proteomes" id="UP000035932">
    <property type="component" value="Unassembled WGS sequence"/>
</dbReference>
<evidence type="ECO:0000313" key="4">
    <source>
        <dbReference type="Proteomes" id="UP000035932"/>
    </source>
</evidence>
<reference evidence="3 4" key="1">
    <citation type="submission" date="2015-06" db="EMBL/GenBank/DDBJ databases">
        <title>Recapitulation of the evolution of biosynthetic gene clusters reveals hidden chemical diversity on bacterial genomes.</title>
        <authorList>
            <person name="Cruz-Morales P."/>
            <person name="Martinez-Guerrero C."/>
            <person name="Morales-Escalante M.A."/>
            <person name="Yanez-Guerra L.A."/>
            <person name="Kopp J.F."/>
            <person name="Feldmann J."/>
            <person name="Ramos-Aboites H.E."/>
            <person name="Barona-Gomez F."/>
        </authorList>
    </citation>
    <scope>NUCLEOTIDE SEQUENCE [LARGE SCALE GENOMIC DNA]</scope>
    <source>
        <strain evidence="3 4">ATCC 31245</strain>
    </source>
</reference>
<feature type="compositionally biased region" description="Low complexity" evidence="1">
    <location>
        <begin position="179"/>
        <end position="196"/>
    </location>
</feature>
<evidence type="ECO:0000256" key="1">
    <source>
        <dbReference type="SAM" id="MobiDB-lite"/>
    </source>
</evidence>
<name>A0A0J6XK62_9ACTN</name>
<organism evidence="3 4">
    <name type="scientific">Streptomyces roseus</name>
    <dbReference type="NCBI Taxonomy" id="66430"/>
    <lineage>
        <taxon>Bacteria</taxon>
        <taxon>Bacillati</taxon>
        <taxon>Actinomycetota</taxon>
        <taxon>Actinomycetes</taxon>
        <taxon>Kitasatosporales</taxon>
        <taxon>Streptomycetaceae</taxon>
        <taxon>Streptomyces</taxon>
    </lineage>
</organism>
<dbReference type="EMBL" id="LFML01000113">
    <property type="protein sequence ID" value="KMO95038.1"/>
    <property type="molecule type" value="Genomic_DNA"/>
</dbReference>
<sequence>MNDPITLAATQDDDPRELHDPDPTGTATASPTSTEPVRTLLETAGTCRPLQEVAELVTLLEETGQNPGHGHQTLRAAAVGRPIQDVALLAGILGTDADADTAHEPPSDPGPAPRSPDPEPRGTLFRSPRPAPAAEPALPARAAPAPPAASVHPADPPDRADPKVPAVPSVHPARPPRSGRPARIPADSHGAAARYGRGAGRRPEPPAGEPFDAPYDDERYESAEYRRGYGRGPDGKRGAAPAGPLRHPLRWPVAAALLLCGALHLPSDVTALSSQTPTAIAALLATVVCIGLGALIAVRDTAGVWRAGAVGA</sequence>
<gene>
    <name evidence="3" type="ORF">ACS04_25795</name>
</gene>
<evidence type="ECO:0000256" key="2">
    <source>
        <dbReference type="SAM" id="Phobius"/>
    </source>
</evidence>
<feature type="transmembrane region" description="Helical" evidence="2">
    <location>
        <begin position="279"/>
        <end position="298"/>
    </location>
</feature>
<feature type="region of interest" description="Disordered" evidence="1">
    <location>
        <begin position="92"/>
        <end position="218"/>
    </location>
</feature>
<comment type="caution">
    <text evidence="3">The sequence shown here is derived from an EMBL/GenBank/DDBJ whole genome shotgun (WGS) entry which is preliminary data.</text>
</comment>
<dbReference type="STRING" id="66430.ACS04_25795"/>
<keyword evidence="2" id="KW-1133">Transmembrane helix</keyword>
<feature type="non-terminal residue" evidence="3">
    <location>
        <position position="312"/>
    </location>
</feature>
<keyword evidence="4" id="KW-1185">Reference proteome</keyword>
<keyword evidence="2" id="KW-0472">Membrane</keyword>
<dbReference type="AlphaFoldDB" id="A0A0J6XK62"/>
<evidence type="ECO:0000313" key="3">
    <source>
        <dbReference type="EMBL" id="KMO95038.1"/>
    </source>
</evidence>
<proteinExistence type="predicted"/>
<feature type="region of interest" description="Disordered" evidence="1">
    <location>
        <begin position="1"/>
        <end position="36"/>
    </location>
</feature>
<dbReference type="RefSeq" id="WP_048479169.1">
    <property type="nucleotide sequence ID" value="NZ_LFML01000113.1"/>
</dbReference>
<feature type="compositionally biased region" description="Low complexity" evidence="1">
    <location>
        <begin position="23"/>
        <end position="34"/>
    </location>
</feature>
<protein>
    <submittedName>
        <fullName evidence="3">Uncharacterized protein</fullName>
    </submittedName>
</protein>
<dbReference type="OrthoDB" id="4334939at2"/>